<evidence type="ECO:0000313" key="1">
    <source>
        <dbReference type="EMBL" id="CAE7506847.1"/>
    </source>
</evidence>
<dbReference type="InterPro" id="IPR036412">
    <property type="entry name" value="HAD-like_sf"/>
</dbReference>
<evidence type="ECO:0000313" key="2">
    <source>
        <dbReference type="Proteomes" id="UP000649617"/>
    </source>
</evidence>
<dbReference type="Gene3D" id="3.40.50.1000">
    <property type="entry name" value="HAD superfamily/HAD-like"/>
    <property type="match status" value="1"/>
</dbReference>
<accession>A0A812SXZ5</accession>
<comment type="caution">
    <text evidence="1">The sequence shown here is derived from an EMBL/GenBank/DDBJ whole genome shotgun (WGS) entry which is preliminary data.</text>
</comment>
<dbReference type="EMBL" id="CAJNIZ010028313">
    <property type="protein sequence ID" value="CAE7506847.1"/>
    <property type="molecule type" value="Genomic_DNA"/>
</dbReference>
<dbReference type="SUPFAM" id="SSF56784">
    <property type="entry name" value="HAD-like"/>
    <property type="match status" value="1"/>
</dbReference>
<dbReference type="Proteomes" id="UP000649617">
    <property type="component" value="Unassembled WGS sequence"/>
</dbReference>
<dbReference type="InterPro" id="IPR023214">
    <property type="entry name" value="HAD_sf"/>
</dbReference>
<protein>
    <submittedName>
        <fullName evidence="1">Uncharacterized protein</fullName>
    </submittedName>
</protein>
<gene>
    <name evidence="1" type="ORF">SPIL2461_LOCUS13143</name>
</gene>
<dbReference type="CDD" id="cd01427">
    <property type="entry name" value="HAD_like"/>
    <property type="match status" value="1"/>
</dbReference>
<name>A0A812SXZ5_SYMPI</name>
<keyword evidence="2" id="KW-1185">Reference proteome</keyword>
<dbReference type="AlphaFoldDB" id="A0A812SXZ5"/>
<sequence>MQHELPTWQFAAPCCRVTVPSTVPPLHAAPCERRRSRQSSLLPAAIAASTGMWASSKKTLRAYSDHKAQVNIWPRWLGGGMQEVVTEFNQIIVAGEGSIYSLEKSFPWAEDCLLELKEYGVRVVILQSLGSPDLSKLGLNVGVHYDAVIWHESALELLSTLAEAREQNTLVVGDSLNLMQAAHSAGLKSAFICSGKHSSDFGLSAAPKIDVPANGGHFVEPEGMLDGCVSLFGKEASPNFMMSCFSYSERSFFKFFAERRAMARRRHASDKA</sequence>
<organism evidence="1 2">
    <name type="scientific">Symbiodinium pilosum</name>
    <name type="common">Dinoflagellate</name>
    <dbReference type="NCBI Taxonomy" id="2952"/>
    <lineage>
        <taxon>Eukaryota</taxon>
        <taxon>Sar</taxon>
        <taxon>Alveolata</taxon>
        <taxon>Dinophyceae</taxon>
        <taxon>Suessiales</taxon>
        <taxon>Symbiodiniaceae</taxon>
        <taxon>Symbiodinium</taxon>
    </lineage>
</organism>
<reference evidence="1" key="1">
    <citation type="submission" date="2021-02" db="EMBL/GenBank/DDBJ databases">
        <authorList>
            <person name="Dougan E. K."/>
            <person name="Rhodes N."/>
            <person name="Thang M."/>
            <person name="Chan C."/>
        </authorList>
    </citation>
    <scope>NUCLEOTIDE SEQUENCE</scope>
</reference>
<proteinExistence type="predicted"/>